<reference evidence="3" key="1">
    <citation type="submission" date="2025-05" db="UniProtKB">
        <authorList>
            <consortium name="RefSeq"/>
        </authorList>
    </citation>
    <scope>NUCLEOTIDE SEQUENCE [LARGE SCALE GENOMIC DNA]</scope>
</reference>
<feature type="repeat" description="PPR" evidence="2">
    <location>
        <begin position="371"/>
        <end position="405"/>
    </location>
</feature>
<dbReference type="GO" id="GO:0009451">
    <property type="term" value="P:RNA modification"/>
    <property type="evidence" value="ECO:0007669"/>
    <property type="project" value="InterPro"/>
</dbReference>
<dbReference type="RefSeq" id="XP_039139688.1">
    <property type="nucleotide sequence ID" value="XM_039283754.1"/>
</dbReference>
<dbReference type="InterPro" id="IPR002885">
    <property type="entry name" value="PPR_rpt"/>
</dbReference>
<dbReference type="PANTHER" id="PTHR47926">
    <property type="entry name" value="PENTATRICOPEPTIDE REPEAT-CONTAINING PROTEIN"/>
    <property type="match status" value="1"/>
</dbReference>
<dbReference type="GO" id="GO:0003723">
    <property type="term" value="F:RNA binding"/>
    <property type="evidence" value="ECO:0007669"/>
    <property type="project" value="InterPro"/>
</dbReference>
<organism evidence="3 4">
    <name type="scientific">Dioscorea cayennensis subsp. rotundata</name>
    <name type="common">White Guinea yam</name>
    <name type="synonym">Dioscorea rotundata</name>
    <dbReference type="NCBI Taxonomy" id="55577"/>
    <lineage>
        <taxon>Eukaryota</taxon>
        <taxon>Viridiplantae</taxon>
        <taxon>Streptophyta</taxon>
        <taxon>Embryophyta</taxon>
        <taxon>Tracheophyta</taxon>
        <taxon>Spermatophyta</taxon>
        <taxon>Magnoliopsida</taxon>
        <taxon>Liliopsida</taxon>
        <taxon>Dioscoreales</taxon>
        <taxon>Dioscoreaceae</taxon>
        <taxon>Dioscorea</taxon>
    </lineage>
</organism>
<feature type="repeat" description="PPR" evidence="2">
    <location>
        <begin position="144"/>
        <end position="178"/>
    </location>
</feature>
<dbReference type="Pfam" id="PF20431">
    <property type="entry name" value="E_motif"/>
    <property type="match status" value="1"/>
</dbReference>
<dbReference type="Pfam" id="PF13041">
    <property type="entry name" value="PPR_2"/>
    <property type="match status" value="3"/>
</dbReference>
<dbReference type="NCBIfam" id="TIGR00756">
    <property type="entry name" value="PPR"/>
    <property type="match status" value="8"/>
</dbReference>
<dbReference type="PANTHER" id="PTHR47926:SF545">
    <property type="entry name" value="PENTACOTRIPEPTIDE-REPEAT REGION OF PRORP DOMAIN-CONTAINING PROTEIN"/>
    <property type="match status" value="1"/>
</dbReference>
<keyword evidence="1" id="KW-0677">Repeat</keyword>
<dbReference type="Gene3D" id="1.25.40.10">
    <property type="entry name" value="Tetratricopeptide repeat domain"/>
    <property type="match status" value="4"/>
</dbReference>
<protein>
    <submittedName>
        <fullName evidence="4">LOW QUALITY PROTEIN: pentatricopeptide repeat-containing protein At4g22760-like</fullName>
    </submittedName>
</protein>
<dbReference type="PROSITE" id="PS51375">
    <property type="entry name" value="PPR"/>
    <property type="match status" value="4"/>
</dbReference>
<sequence>MHALKPIKTRSFLQHVTNRHNGHYNCHSTPTCRAFISQLSDPPNSSWLPSIRSAAQLGRFTHALALYARMHRSGHHPDPFSVSAALKACARIPSHRFASAIHAHAFKYGHHSHIYPQTALLDLYSKLDGLESARKLFDEMPQRNVVSWNTMLSAYLRAGELESARRVFDEMPVKDVVSWNSLVSGYAKAGLMDQSLDLFRRMPERNSASWNGIISAYVDVGDIGMARKVFDEMPVRSSVSWIAMISGYSQSGDVVLARELFDRMEERDVFAWNAMIACYAQNGCPRDALGLFNRMNKPETNVLPDEMTFSSAISACAQLSEMRFGLWIESHMACVGVEMDDHLRTALIDLYSKCGGVEKAFELFNGLRKRDLVSYSAMILGCGINGRSTDAVRLFDEMLRENIVPNSVTFVGLLAAFKHAGLLQEAHRCFETMWSEHKVKPSVDHYAIMVDLLGRNGSVEEAYQLIKEMPMKPHVGVWGALLQACRLHGNVELGKLPARSCFELEPESSGYYILLAHIYAEAGEWEKGKRLRMAMADKKGFICKVPGCSWV</sequence>
<feature type="repeat" description="PPR" evidence="2">
    <location>
        <begin position="237"/>
        <end position="271"/>
    </location>
</feature>
<accession>A0AB40CI95</accession>
<reference evidence="4" key="2">
    <citation type="submission" date="2025-08" db="UniProtKB">
        <authorList>
            <consortium name="RefSeq"/>
        </authorList>
    </citation>
    <scope>IDENTIFICATION</scope>
</reference>
<evidence type="ECO:0000256" key="1">
    <source>
        <dbReference type="ARBA" id="ARBA00022737"/>
    </source>
</evidence>
<evidence type="ECO:0000313" key="3">
    <source>
        <dbReference type="Proteomes" id="UP001515500"/>
    </source>
</evidence>
<name>A0AB40CI95_DIOCR</name>
<dbReference type="Proteomes" id="UP001515500">
    <property type="component" value="Chromosome 1"/>
</dbReference>
<dbReference type="SUPFAM" id="SSF48452">
    <property type="entry name" value="TPR-like"/>
    <property type="match status" value="1"/>
</dbReference>
<dbReference type="GeneID" id="120276982"/>
<dbReference type="Pfam" id="PF01535">
    <property type="entry name" value="PPR"/>
    <property type="match status" value="3"/>
</dbReference>
<feature type="repeat" description="PPR" evidence="2">
    <location>
        <begin position="206"/>
        <end position="236"/>
    </location>
</feature>
<proteinExistence type="predicted"/>
<dbReference type="FunFam" id="1.25.40.10:FF:000184">
    <property type="entry name" value="Pentatricopeptide repeat-containing protein, chloroplastic"/>
    <property type="match status" value="1"/>
</dbReference>
<dbReference type="InterPro" id="IPR011990">
    <property type="entry name" value="TPR-like_helical_dom_sf"/>
</dbReference>
<evidence type="ECO:0000256" key="2">
    <source>
        <dbReference type="PROSITE-ProRule" id="PRU00708"/>
    </source>
</evidence>
<keyword evidence="3" id="KW-1185">Reference proteome</keyword>
<evidence type="ECO:0000313" key="4">
    <source>
        <dbReference type="RefSeq" id="XP_039139688.1"/>
    </source>
</evidence>
<dbReference type="InterPro" id="IPR046960">
    <property type="entry name" value="PPR_At4g14850-like_plant"/>
</dbReference>
<dbReference type="FunFam" id="1.25.40.10:FF:000344">
    <property type="entry name" value="Pentatricopeptide repeat-containing protein"/>
    <property type="match status" value="1"/>
</dbReference>
<dbReference type="AlphaFoldDB" id="A0AB40CI95"/>
<dbReference type="InterPro" id="IPR046848">
    <property type="entry name" value="E_motif"/>
</dbReference>
<gene>
    <name evidence="4" type="primary">LOC120276982</name>
</gene>